<dbReference type="InterPro" id="IPR000634">
    <property type="entry name" value="Ser/Thr_deHydtase_PyrdxlP-BS"/>
</dbReference>
<dbReference type="InterPro" id="IPR001926">
    <property type="entry name" value="TrpB-like_PALP"/>
</dbReference>
<gene>
    <name evidence="4 6" type="primary">dsdA</name>
    <name evidence="6" type="ORF">HLPR_16190</name>
</gene>
<dbReference type="InterPro" id="IPR036052">
    <property type="entry name" value="TrpB-like_PALP_sf"/>
</dbReference>
<dbReference type="HAMAP" id="MF_01030">
    <property type="entry name" value="D_Ser_dehydrat"/>
    <property type="match status" value="1"/>
</dbReference>
<keyword evidence="3 4" id="KW-0456">Lyase</keyword>
<dbReference type="GO" id="GO:0008721">
    <property type="term" value="F:D-serine ammonia-lyase activity"/>
    <property type="evidence" value="ECO:0007669"/>
    <property type="project" value="UniProtKB-EC"/>
</dbReference>
<dbReference type="GO" id="GO:0036088">
    <property type="term" value="P:D-serine catabolic process"/>
    <property type="evidence" value="ECO:0007669"/>
    <property type="project" value="TreeGrafter"/>
</dbReference>
<dbReference type="GO" id="GO:0030170">
    <property type="term" value="F:pyridoxal phosphate binding"/>
    <property type="evidence" value="ECO:0007669"/>
    <property type="project" value="InterPro"/>
</dbReference>
<comment type="similarity">
    <text evidence="4">Belongs to the serine/threonine dehydratase family. DsdA subfamily.</text>
</comment>
<evidence type="ECO:0000256" key="1">
    <source>
        <dbReference type="ARBA" id="ARBA00001933"/>
    </source>
</evidence>
<dbReference type="AlphaFoldDB" id="A0AAU9E4F0"/>
<dbReference type="KEGG" id="hprf:HLPR_16190"/>
<dbReference type="Proteomes" id="UP001321786">
    <property type="component" value="Chromosome"/>
</dbReference>
<dbReference type="EC" id="4.3.1.18" evidence="4"/>
<evidence type="ECO:0000256" key="3">
    <source>
        <dbReference type="ARBA" id="ARBA00023239"/>
    </source>
</evidence>
<evidence type="ECO:0000313" key="6">
    <source>
        <dbReference type="EMBL" id="BEP29288.1"/>
    </source>
</evidence>
<reference evidence="6 7" key="1">
    <citation type="submission" date="2023-08" db="EMBL/GenBank/DDBJ databases">
        <title>Helicovermis profunda gen. nov., sp. nov., a novel mesophilic, fermentative bacterium within the Bacillota from a deep-sea hydrothermal vent chimney.</title>
        <authorList>
            <person name="Miyazaki U."/>
            <person name="Mizutani D."/>
            <person name="Hashimoto Y."/>
            <person name="Tame A."/>
            <person name="Sawayama S."/>
            <person name="Miyazaki J."/>
            <person name="Takai K."/>
            <person name="Nakagawa S."/>
        </authorList>
    </citation>
    <scope>NUCLEOTIDE SEQUENCE [LARGE SCALE GENOMIC DNA]</scope>
    <source>
        <strain evidence="6 7">S502</strain>
    </source>
</reference>
<dbReference type="RefSeq" id="WP_338534933.1">
    <property type="nucleotide sequence ID" value="NZ_AP028654.1"/>
</dbReference>
<dbReference type="EMBL" id="AP028654">
    <property type="protein sequence ID" value="BEP29288.1"/>
    <property type="molecule type" value="Genomic_DNA"/>
</dbReference>
<dbReference type="PANTHER" id="PTHR48078:SF9">
    <property type="entry name" value="D-SERINE DEHYDRATASE"/>
    <property type="match status" value="1"/>
</dbReference>
<dbReference type="GO" id="GO:0016836">
    <property type="term" value="F:hydro-lyase activity"/>
    <property type="evidence" value="ECO:0007669"/>
    <property type="project" value="UniProtKB-UniRule"/>
</dbReference>
<dbReference type="Pfam" id="PF00291">
    <property type="entry name" value="PALP"/>
    <property type="match status" value="1"/>
</dbReference>
<dbReference type="NCBIfam" id="TIGR02035">
    <property type="entry name" value="D_Ser_am_lyase"/>
    <property type="match status" value="1"/>
</dbReference>
<keyword evidence="2 4" id="KW-0663">Pyridoxal phosphate</keyword>
<evidence type="ECO:0000259" key="5">
    <source>
        <dbReference type="Pfam" id="PF00291"/>
    </source>
</evidence>
<comment type="cofactor">
    <cofactor evidence="1 4">
        <name>pyridoxal 5'-phosphate</name>
        <dbReference type="ChEBI" id="CHEBI:597326"/>
    </cofactor>
</comment>
<dbReference type="InterPro" id="IPR011780">
    <property type="entry name" value="D_Ser_am_lyase"/>
</dbReference>
<evidence type="ECO:0000256" key="4">
    <source>
        <dbReference type="HAMAP-Rule" id="MF_01030"/>
    </source>
</evidence>
<comment type="catalytic activity">
    <reaction evidence="4">
        <text>D-serine = pyruvate + NH4(+)</text>
        <dbReference type="Rhea" id="RHEA:13977"/>
        <dbReference type="ChEBI" id="CHEBI:15361"/>
        <dbReference type="ChEBI" id="CHEBI:28938"/>
        <dbReference type="ChEBI" id="CHEBI:35247"/>
        <dbReference type="EC" id="4.3.1.18"/>
    </reaction>
</comment>
<dbReference type="SUPFAM" id="SSF53686">
    <property type="entry name" value="Tryptophan synthase beta subunit-like PLP-dependent enzymes"/>
    <property type="match status" value="1"/>
</dbReference>
<keyword evidence="7" id="KW-1185">Reference proteome</keyword>
<proteinExistence type="inferred from homology"/>
<dbReference type="GO" id="GO:0009097">
    <property type="term" value="P:isoleucine biosynthetic process"/>
    <property type="evidence" value="ECO:0007669"/>
    <property type="project" value="TreeGrafter"/>
</dbReference>
<evidence type="ECO:0000256" key="2">
    <source>
        <dbReference type="ARBA" id="ARBA00022898"/>
    </source>
</evidence>
<organism evidence="6 7">
    <name type="scientific">Helicovermis profundi</name>
    <dbReference type="NCBI Taxonomy" id="3065157"/>
    <lineage>
        <taxon>Bacteria</taxon>
        <taxon>Bacillati</taxon>
        <taxon>Bacillota</taxon>
        <taxon>Clostridia</taxon>
        <taxon>Helicovermis</taxon>
    </lineage>
</organism>
<dbReference type="InterPro" id="IPR050147">
    <property type="entry name" value="Ser/Thr_Dehydratase"/>
</dbReference>
<dbReference type="PANTHER" id="PTHR48078">
    <property type="entry name" value="THREONINE DEHYDRATASE, MITOCHONDRIAL-RELATED"/>
    <property type="match status" value="1"/>
</dbReference>
<accession>A0AAU9E4F0</accession>
<feature type="modified residue" description="N6-(pyridoxal phosphate)lysine" evidence="4">
    <location>
        <position position="110"/>
    </location>
</feature>
<dbReference type="NCBIfam" id="NF002823">
    <property type="entry name" value="PRK02991.1"/>
    <property type="match status" value="1"/>
</dbReference>
<name>A0AAU9E4F0_9FIRM</name>
<protein>
    <recommendedName>
        <fullName evidence="4">Probable D-serine dehydratase</fullName>
        <ecNumber evidence="4">4.3.1.18</ecNumber>
    </recommendedName>
    <alternativeName>
        <fullName evidence="4">D-serine deaminase</fullName>
        <shortName evidence="4">DSD</shortName>
    </alternativeName>
</protein>
<feature type="domain" description="Tryptophan synthase beta chain-like PALP" evidence="5">
    <location>
        <begin position="75"/>
        <end position="385"/>
    </location>
</feature>
<dbReference type="Gene3D" id="3.40.50.1100">
    <property type="match status" value="2"/>
</dbReference>
<dbReference type="PROSITE" id="PS00165">
    <property type="entry name" value="DEHYDRATASE_SER_THR"/>
    <property type="match status" value="1"/>
</dbReference>
<sequence>MFSNLEKKYEEISLLKTQAPIFWQNTNYIKDYDLIKNSDFSMDNVIDARERLKRFSKYFISAFPETKEDNGLIESPIYKIDNIKNKLIKNFNGNLYLKADSELKISGSIKARGGIYEVLKFAEEIAINNNMITINDDYIIFNTEKFKSFFSNYSIAVGSTGNLGLSIGIISAKLGFKVDVHMSNDAKKWKKDKLRSLGVNVIEYESDYSVAVENGRKIALNNPLCHFVDDESSIDLFLGYSVAGQRLKDQLMRLNITINKDHPLFVYLPCGVGGGPGGVTFGLKLAFGENVYPIFAEPTNSPCMMLSVMTGLNENISVNDIGLTNITLADGLAVGRASGLVSKTLSHSIAGFYTTSDDRLKFLLKEMYKEENIFLEPSALIGLEGPNYIFNSIEGKTLINKFDLTDKMNNSIHIVWATGGSMVPKSERELFLK</sequence>
<evidence type="ECO:0000313" key="7">
    <source>
        <dbReference type="Proteomes" id="UP001321786"/>
    </source>
</evidence>